<evidence type="ECO:0000313" key="1">
    <source>
        <dbReference type="EMBL" id="GFY35974.1"/>
    </source>
</evidence>
<keyword evidence="2" id="KW-1185">Reference proteome</keyword>
<dbReference type="AlphaFoldDB" id="A0A8X7BMV1"/>
<sequence>MTSHNLLNYSLIWRTFRRLLAGQYQAEVVTNGSHIPNPSLYGYKRPERYLPVMELIPYKWYCHQEGISLSPQSSHTYIRSLFGIKRTMT</sequence>
<dbReference type="Proteomes" id="UP000887159">
    <property type="component" value="Unassembled WGS sequence"/>
</dbReference>
<organism evidence="1 2">
    <name type="scientific">Trichonephila clavipes</name>
    <name type="common">Golden silk orbweaver</name>
    <name type="synonym">Nephila clavipes</name>
    <dbReference type="NCBI Taxonomy" id="2585209"/>
    <lineage>
        <taxon>Eukaryota</taxon>
        <taxon>Metazoa</taxon>
        <taxon>Ecdysozoa</taxon>
        <taxon>Arthropoda</taxon>
        <taxon>Chelicerata</taxon>
        <taxon>Arachnida</taxon>
        <taxon>Araneae</taxon>
        <taxon>Araneomorphae</taxon>
        <taxon>Entelegynae</taxon>
        <taxon>Araneoidea</taxon>
        <taxon>Nephilidae</taxon>
        <taxon>Trichonephila</taxon>
    </lineage>
</organism>
<proteinExistence type="predicted"/>
<accession>A0A8X7BMV1</accession>
<evidence type="ECO:0000313" key="2">
    <source>
        <dbReference type="Proteomes" id="UP000887159"/>
    </source>
</evidence>
<gene>
    <name evidence="1" type="ORF">TNCV_4843461</name>
</gene>
<comment type="caution">
    <text evidence="1">The sequence shown here is derived from an EMBL/GenBank/DDBJ whole genome shotgun (WGS) entry which is preliminary data.</text>
</comment>
<reference evidence="1" key="1">
    <citation type="submission" date="2020-08" db="EMBL/GenBank/DDBJ databases">
        <title>Multicomponent nature underlies the extraordinary mechanical properties of spider dragline silk.</title>
        <authorList>
            <person name="Kono N."/>
            <person name="Nakamura H."/>
            <person name="Mori M."/>
            <person name="Yoshida Y."/>
            <person name="Ohtoshi R."/>
            <person name="Malay A.D."/>
            <person name="Moran D.A.P."/>
            <person name="Tomita M."/>
            <person name="Numata K."/>
            <person name="Arakawa K."/>
        </authorList>
    </citation>
    <scope>NUCLEOTIDE SEQUENCE</scope>
</reference>
<dbReference type="EMBL" id="BMAU01021435">
    <property type="protein sequence ID" value="GFY35974.1"/>
    <property type="molecule type" value="Genomic_DNA"/>
</dbReference>
<protein>
    <submittedName>
        <fullName evidence="1">Uncharacterized protein</fullName>
    </submittedName>
</protein>
<name>A0A8X7BMV1_TRICX</name>